<evidence type="ECO:0000313" key="2">
    <source>
        <dbReference type="Proteomes" id="UP000790347"/>
    </source>
</evidence>
<evidence type="ECO:0000313" key="1">
    <source>
        <dbReference type="EMBL" id="KAH9497402.1"/>
    </source>
</evidence>
<name>A0A922L0H4_DERFA</name>
<organism evidence="1 2">
    <name type="scientific">Dermatophagoides farinae</name>
    <name type="common">American house dust mite</name>
    <dbReference type="NCBI Taxonomy" id="6954"/>
    <lineage>
        <taxon>Eukaryota</taxon>
        <taxon>Metazoa</taxon>
        <taxon>Ecdysozoa</taxon>
        <taxon>Arthropoda</taxon>
        <taxon>Chelicerata</taxon>
        <taxon>Arachnida</taxon>
        <taxon>Acari</taxon>
        <taxon>Acariformes</taxon>
        <taxon>Sarcoptiformes</taxon>
        <taxon>Astigmata</taxon>
        <taxon>Psoroptidia</taxon>
        <taxon>Analgoidea</taxon>
        <taxon>Pyroglyphidae</taxon>
        <taxon>Dermatophagoidinae</taxon>
        <taxon>Dermatophagoides</taxon>
    </lineage>
</organism>
<dbReference type="AlphaFoldDB" id="A0A922L0H4"/>
<gene>
    <name evidence="1" type="ORF">DERF_013395</name>
</gene>
<sequence length="68" mass="7792">IKPHHHLTSVSIGCLKKNWPTDSCTVGLFQLTLPQSAATIPHRIPNVTVFFTVHHVHRTLWPDFFAFF</sequence>
<dbReference type="Proteomes" id="UP000790347">
    <property type="component" value="Unassembled WGS sequence"/>
</dbReference>
<feature type="non-terminal residue" evidence="1">
    <location>
        <position position="68"/>
    </location>
</feature>
<accession>A0A922L0H4</accession>
<reference evidence="1" key="2">
    <citation type="journal article" date="2022" name="Res Sq">
        <title>Comparative Genomics Reveals Insights into the Divergent Evolution of Astigmatic Mites and Household Pest Adaptations.</title>
        <authorList>
            <person name="Xiong Q."/>
            <person name="Wan A.T.-Y."/>
            <person name="Liu X.-Y."/>
            <person name="Fung C.S.-H."/>
            <person name="Xiao X."/>
            <person name="Malainual N."/>
            <person name="Hou J."/>
            <person name="Wang L."/>
            <person name="Wang M."/>
            <person name="Yang K."/>
            <person name="Cui Y."/>
            <person name="Leung E."/>
            <person name="Nong W."/>
            <person name="Shin S.-K."/>
            <person name="Au S."/>
            <person name="Jeong K.Y."/>
            <person name="Chew F.T."/>
            <person name="Hui J."/>
            <person name="Leung T.F."/>
            <person name="Tungtrongchitr A."/>
            <person name="Zhong N."/>
            <person name="Liu Z."/>
            <person name="Tsui S."/>
        </authorList>
    </citation>
    <scope>NUCLEOTIDE SEQUENCE</scope>
    <source>
        <strain evidence="1">Derf</strain>
        <tissue evidence="1">Whole organism</tissue>
    </source>
</reference>
<feature type="non-terminal residue" evidence="1">
    <location>
        <position position="1"/>
    </location>
</feature>
<keyword evidence="2" id="KW-1185">Reference proteome</keyword>
<comment type="caution">
    <text evidence="1">The sequence shown here is derived from an EMBL/GenBank/DDBJ whole genome shotgun (WGS) entry which is preliminary data.</text>
</comment>
<dbReference type="EMBL" id="ASGP02000007">
    <property type="protein sequence ID" value="KAH9497402.1"/>
    <property type="molecule type" value="Genomic_DNA"/>
</dbReference>
<proteinExistence type="predicted"/>
<reference evidence="1" key="1">
    <citation type="submission" date="2013-05" db="EMBL/GenBank/DDBJ databases">
        <authorList>
            <person name="Yim A.K.Y."/>
            <person name="Chan T.F."/>
            <person name="Ji K.M."/>
            <person name="Liu X.Y."/>
            <person name="Zhou J.W."/>
            <person name="Li R.Q."/>
            <person name="Yang K.Y."/>
            <person name="Li J."/>
            <person name="Li M."/>
            <person name="Law P.T.W."/>
            <person name="Wu Y.L."/>
            <person name="Cai Z.L."/>
            <person name="Qin H."/>
            <person name="Bao Y."/>
            <person name="Leung R.K.K."/>
            <person name="Ng P.K.S."/>
            <person name="Zou J."/>
            <person name="Zhong X.J."/>
            <person name="Ran P.X."/>
            <person name="Zhong N.S."/>
            <person name="Liu Z.G."/>
            <person name="Tsui S.K.W."/>
        </authorList>
    </citation>
    <scope>NUCLEOTIDE SEQUENCE</scope>
    <source>
        <strain evidence="1">Derf</strain>
        <tissue evidence="1">Whole organism</tissue>
    </source>
</reference>
<protein>
    <submittedName>
        <fullName evidence="1">Uncharacterized protein</fullName>
    </submittedName>
</protein>